<evidence type="ECO:0000256" key="2">
    <source>
        <dbReference type="ARBA" id="ARBA00004584"/>
    </source>
</evidence>
<dbReference type="AlphaFoldDB" id="W0T9A3"/>
<gene>
    <name evidence="8" type="ORF">KLMA_30343</name>
</gene>
<keyword evidence="4" id="KW-0158">Chromosome</keyword>
<dbReference type="EMBL" id="AP012215">
    <property type="protein sequence ID" value="BAO39638.1"/>
    <property type="molecule type" value="Genomic_DNA"/>
</dbReference>
<name>W0T9A3_KLUMD</name>
<keyword evidence="5" id="KW-0539">Nucleus</keyword>
<dbReference type="Proteomes" id="UP000065495">
    <property type="component" value="Chromosome 3"/>
</dbReference>
<evidence type="ECO:0000256" key="1">
    <source>
        <dbReference type="ARBA" id="ARBA00004123"/>
    </source>
</evidence>
<evidence type="ECO:0000313" key="9">
    <source>
        <dbReference type="Proteomes" id="UP000065495"/>
    </source>
</evidence>
<evidence type="ECO:0000256" key="3">
    <source>
        <dbReference type="ARBA" id="ARBA00007321"/>
    </source>
</evidence>
<dbReference type="VEuPathDB" id="FungiDB:KLMA_30343"/>
<evidence type="ECO:0000256" key="4">
    <source>
        <dbReference type="ARBA" id="ARBA00022454"/>
    </source>
</evidence>
<comment type="similarity">
    <text evidence="3">Belongs to the CENP-O/MCM21 family.</text>
</comment>
<dbReference type="KEGG" id="kmx:KLMA_30343"/>
<sequence>MDAIESVQQDILALEREIQSIRSQLSDARNNKSNADEIKVPDLYKEFLSEGINFSRLLIREDEHFTDKVVISPNKRIPNSKHYRNPDQSHSINSAVRSNFTGVAAKENVAGFESINEFVRWENSVRLSGVSLFPVNYCDIEYMGIRLEVFSELDLRYKLPLYIILKPSAKIVGAWELFKHSLPKYVQIYHYWEQCTDSTDTSNSNIMKFANLCYKDILNVHSRVEFFHKLDKASDDKTENQFSLLKIDEMGYHVSFRLGAAIVNIINNDRNEIVNCAINDQLNMSFLGSIFDLPGKFDLVTT</sequence>
<dbReference type="Pfam" id="PF09496">
    <property type="entry name" value="CENP-O"/>
    <property type="match status" value="1"/>
</dbReference>
<comment type="subcellular location">
    <subcellularLocation>
        <location evidence="2">Chromosome</location>
        <location evidence="2">Centromere</location>
    </subcellularLocation>
    <subcellularLocation>
        <location evidence="1">Nucleus</location>
    </subcellularLocation>
</comment>
<proteinExistence type="inferred from homology"/>
<evidence type="ECO:0000256" key="6">
    <source>
        <dbReference type="ARBA" id="ARBA00023328"/>
    </source>
</evidence>
<dbReference type="GO" id="GO:0000776">
    <property type="term" value="C:kinetochore"/>
    <property type="evidence" value="ECO:0007669"/>
    <property type="project" value="InterPro"/>
</dbReference>
<feature type="coiled-coil region" evidence="7">
    <location>
        <begin position="4"/>
        <end position="31"/>
    </location>
</feature>
<reference evidence="8 9" key="1">
    <citation type="journal article" date="2015" name="Biotechnol. Biofuels">
        <title>Genetic basis of the highly efficient yeast Kluyveromyces marxianus: complete genome sequence and transcriptome analyses.</title>
        <authorList>
            <person name="Lertwattanasakul N."/>
            <person name="Kosaka T."/>
            <person name="Hosoyama A."/>
            <person name="Suzuki Y."/>
            <person name="Rodrussamee N."/>
            <person name="Matsutani M."/>
            <person name="Murata M."/>
            <person name="Fujimoto N."/>
            <person name="Suprayogi"/>
            <person name="Tsuchikane K."/>
            <person name="Limtong S."/>
            <person name="Fujita N."/>
            <person name="Yamada M."/>
        </authorList>
    </citation>
    <scope>NUCLEOTIDE SEQUENCE [LARGE SCALE GENOMIC DNA]</scope>
    <source>
        <strain evidence="9">DMKU3-1042 / BCC 29191 / NBRC 104275</strain>
    </source>
</reference>
<organism evidence="8 9">
    <name type="scientific">Kluyveromyces marxianus (strain DMKU3-1042 / BCC 29191 / NBRC 104275)</name>
    <name type="common">Yeast</name>
    <name type="synonym">Candida kefyr</name>
    <dbReference type="NCBI Taxonomy" id="1003335"/>
    <lineage>
        <taxon>Eukaryota</taxon>
        <taxon>Fungi</taxon>
        <taxon>Dikarya</taxon>
        <taxon>Ascomycota</taxon>
        <taxon>Saccharomycotina</taxon>
        <taxon>Saccharomycetes</taxon>
        <taxon>Saccharomycetales</taxon>
        <taxon>Saccharomycetaceae</taxon>
        <taxon>Kluyveromyces</taxon>
    </lineage>
</organism>
<evidence type="ECO:0000256" key="7">
    <source>
        <dbReference type="SAM" id="Coils"/>
    </source>
</evidence>
<evidence type="ECO:0000313" key="8">
    <source>
        <dbReference type="EMBL" id="BAO39638.1"/>
    </source>
</evidence>
<keyword evidence="7" id="KW-0175">Coiled coil</keyword>
<accession>W0T9A3</accession>
<dbReference type="GeneID" id="34715619"/>
<protein>
    <submittedName>
        <fullName evidence="8">Central kinetochore subunit MCM21</fullName>
    </submittedName>
</protein>
<dbReference type="RefSeq" id="XP_022675474.1">
    <property type="nucleotide sequence ID" value="XM_022818848.1"/>
</dbReference>
<dbReference type="GO" id="GO:0005634">
    <property type="term" value="C:nucleus"/>
    <property type="evidence" value="ECO:0007669"/>
    <property type="project" value="UniProtKB-SubCell"/>
</dbReference>
<dbReference type="InterPro" id="IPR018464">
    <property type="entry name" value="CENP-O"/>
</dbReference>
<evidence type="ECO:0000256" key="5">
    <source>
        <dbReference type="ARBA" id="ARBA00023242"/>
    </source>
</evidence>
<dbReference type="OrthoDB" id="10050372at2759"/>
<keyword evidence="6" id="KW-0137">Centromere</keyword>